<sequence length="319" mass="36138">MNKRYYDFNTYLRSIFGCRVQKITVDAGLSCPNRDGTISRKGCIYCNAGGSGTGAHAKGLSVTEQIINGKKRLSVRYKAKKFIAYFQSFSNTYAPFDRLKSLYEEAITIDDVVGLSIGTRPDCVDEPILNLLQGYAKHYHVWIEYGLQSVHDATLVFINRGHDFQCFKKAVEATKNRGIKICTHVILGLPNEEKGHMLETAKKIATMGIDGIKLHLLYVVKGTYLEKLYLKGEYRCLAQHKYAELVCDFLELIPHNMVIQRLTGDPHPEELVAPAWSLRKTETLALIMKTLEKRDSWQGKRNLGIEGFRDLGIKNDNLL</sequence>
<name>A0A8J6TBB4_9BACT</name>
<comment type="caution">
    <text evidence="8">The sequence shown here is derived from an EMBL/GenBank/DDBJ whole genome shotgun (WGS) entry which is preliminary data.</text>
</comment>
<dbReference type="SFLD" id="SFLDS00029">
    <property type="entry name" value="Radical_SAM"/>
    <property type="match status" value="1"/>
</dbReference>
<dbReference type="Gene3D" id="3.80.30.20">
    <property type="entry name" value="tm_1862 like domain"/>
    <property type="match status" value="1"/>
</dbReference>
<dbReference type="InterPro" id="IPR058240">
    <property type="entry name" value="rSAM_sf"/>
</dbReference>
<dbReference type="GO" id="GO:0051539">
    <property type="term" value="F:4 iron, 4 sulfur cluster binding"/>
    <property type="evidence" value="ECO:0007669"/>
    <property type="project" value="UniProtKB-KW"/>
</dbReference>
<accession>A0A8J6TBB4</accession>
<dbReference type="Pfam" id="PF16199">
    <property type="entry name" value="Radical_SAM_C"/>
    <property type="match status" value="1"/>
</dbReference>
<dbReference type="EMBL" id="JACNLL010000027">
    <property type="protein sequence ID" value="MBC8198915.1"/>
    <property type="molecule type" value="Genomic_DNA"/>
</dbReference>
<dbReference type="GO" id="GO:0046872">
    <property type="term" value="F:metal ion binding"/>
    <property type="evidence" value="ECO:0007669"/>
    <property type="project" value="UniProtKB-KW"/>
</dbReference>
<dbReference type="PANTHER" id="PTHR11135">
    <property type="entry name" value="HISTONE ACETYLTRANSFERASE-RELATED"/>
    <property type="match status" value="1"/>
</dbReference>
<keyword evidence="3" id="KW-0949">S-adenosyl-L-methionine</keyword>
<comment type="cofactor">
    <cofactor evidence="1">
        <name>[4Fe-4S] cluster</name>
        <dbReference type="ChEBI" id="CHEBI:49883"/>
    </cofactor>
</comment>
<dbReference type="AlphaFoldDB" id="A0A8J6TBB4"/>
<dbReference type="InterPro" id="IPR007197">
    <property type="entry name" value="rSAM"/>
</dbReference>
<feature type="domain" description="Radical SAM core" evidence="7">
    <location>
        <begin position="13"/>
        <end position="256"/>
    </location>
</feature>
<dbReference type="InterPro" id="IPR005911">
    <property type="entry name" value="YhcC-like"/>
</dbReference>
<dbReference type="SFLD" id="SFLDG01086">
    <property type="entry name" value="elongater_protein-like"/>
    <property type="match status" value="1"/>
</dbReference>
<organism evidence="8 9">
    <name type="scientific">Candidatus Desulfaltia bathyphila</name>
    <dbReference type="NCBI Taxonomy" id="2841697"/>
    <lineage>
        <taxon>Bacteria</taxon>
        <taxon>Pseudomonadati</taxon>
        <taxon>Thermodesulfobacteriota</taxon>
        <taxon>Desulfobacteria</taxon>
        <taxon>Desulfobacterales</taxon>
        <taxon>Desulfobacterales incertae sedis</taxon>
        <taxon>Candidatus Desulfaltia</taxon>
    </lineage>
</organism>
<keyword evidence="5" id="KW-0408">Iron</keyword>
<proteinExistence type="predicted"/>
<keyword evidence="4" id="KW-0479">Metal-binding</keyword>
<evidence type="ECO:0000256" key="6">
    <source>
        <dbReference type="ARBA" id="ARBA00023014"/>
    </source>
</evidence>
<evidence type="ECO:0000313" key="9">
    <source>
        <dbReference type="Proteomes" id="UP000603545"/>
    </source>
</evidence>
<dbReference type="GO" id="GO:0003824">
    <property type="term" value="F:catalytic activity"/>
    <property type="evidence" value="ECO:0007669"/>
    <property type="project" value="InterPro"/>
</dbReference>
<dbReference type="PROSITE" id="PS51918">
    <property type="entry name" value="RADICAL_SAM"/>
    <property type="match status" value="1"/>
</dbReference>
<dbReference type="InterPro" id="IPR039661">
    <property type="entry name" value="ELP3"/>
</dbReference>
<protein>
    <submittedName>
        <fullName evidence="8">TIGR01212 family radical SAM protein</fullName>
    </submittedName>
</protein>
<evidence type="ECO:0000256" key="1">
    <source>
        <dbReference type="ARBA" id="ARBA00001966"/>
    </source>
</evidence>
<reference evidence="8 9" key="1">
    <citation type="submission" date="2020-08" db="EMBL/GenBank/DDBJ databases">
        <title>Bridging the membrane lipid divide: bacteria of the FCB group superphylum have the potential to synthesize archaeal ether lipids.</title>
        <authorList>
            <person name="Villanueva L."/>
            <person name="Von Meijenfeldt F.A.B."/>
            <person name="Westbye A.B."/>
            <person name="Yadav S."/>
            <person name="Hopmans E.C."/>
            <person name="Dutilh B.E."/>
            <person name="Sinninghe Damste J.S."/>
        </authorList>
    </citation>
    <scope>NUCLEOTIDE SEQUENCE [LARGE SCALE GENOMIC DNA]</scope>
    <source>
        <strain evidence="8">NIOZ-UU82</strain>
    </source>
</reference>
<gene>
    <name evidence="8" type="ORF">H8E80_02545</name>
</gene>
<dbReference type="Proteomes" id="UP000603545">
    <property type="component" value="Unassembled WGS sequence"/>
</dbReference>
<dbReference type="InterPro" id="IPR032432">
    <property type="entry name" value="Radical_SAM_C"/>
</dbReference>
<dbReference type="Pfam" id="PF04055">
    <property type="entry name" value="Radical_SAM"/>
    <property type="match status" value="1"/>
</dbReference>
<dbReference type="PANTHER" id="PTHR11135:SF1">
    <property type="entry name" value="PROTEIN YHCC"/>
    <property type="match status" value="1"/>
</dbReference>
<dbReference type="InterPro" id="IPR006638">
    <property type="entry name" value="Elp3/MiaA/NifB-like_rSAM"/>
</dbReference>
<evidence type="ECO:0000259" key="7">
    <source>
        <dbReference type="PROSITE" id="PS51918"/>
    </source>
</evidence>
<dbReference type="SFLD" id="SFLDG01091">
    <property type="entry name" value="uncharacterized_CHP01210-like"/>
    <property type="match status" value="1"/>
</dbReference>
<dbReference type="NCBIfam" id="TIGR01212">
    <property type="entry name" value="TIGR01212 family radical SAM protein"/>
    <property type="match status" value="1"/>
</dbReference>
<evidence type="ECO:0000256" key="5">
    <source>
        <dbReference type="ARBA" id="ARBA00023004"/>
    </source>
</evidence>
<evidence type="ECO:0000256" key="2">
    <source>
        <dbReference type="ARBA" id="ARBA00022485"/>
    </source>
</evidence>
<evidence type="ECO:0000313" key="8">
    <source>
        <dbReference type="EMBL" id="MBC8198915.1"/>
    </source>
</evidence>
<evidence type="ECO:0000256" key="4">
    <source>
        <dbReference type="ARBA" id="ARBA00022723"/>
    </source>
</evidence>
<dbReference type="InterPro" id="IPR023404">
    <property type="entry name" value="rSAM_horseshoe"/>
</dbReference>
<dbReference type="SMART" id="SM00729">
    <property type="entry name" value="Elp3"/>
    <property type="match status" value="1"/>
</dbReference>
<evidence type="ECO:0000256" key="3">
    <source>
        <dbReference type="ARBA" id="ARBA00022691"/>
    </source>
</evidence>
<keyword evidence="6" id="KW-0411">Iron-sulfur</keyword>
<keyword evidence="2" id="KW-0004">4Fe-4S</keyword>
<dbReference type="SUPFAM" id="SSF102114">
    <property type="entry name" value="Radical SAM enzymes"/>
    <property type="match status" value="1"/>
</dbReference>